<comment type="caution">
    <text evidence="1">The sequence shown here is derived from an EMBL/GenBank/DDBJ whole genome shotgun (WGS) entry which is preliminary data.</text>
</comment>
<evidence type="ECO:0000313" key="1">
    <source>
        <dbReference type="EMBL" id="GBM82140.1"/>
    </source>
</evidence>
<gene>
    <name evidence="2" type="ORF">AVEN_232175_1</name>
    <name evidence="3" type="ORF">AVEN_260770_1</name>
    <name evidence="1" type="ORF">AVEN_3756_1</name>
</gene>
<organism evidence="1 4">
    <name type="scientific">Araneus ventricosus</name>
    <name type="common">Orbweaver spider</name>
    <name type="synonym">Epeira ventricosa</name>
    <dbReference type="NCBI Taxonomy" id="182803"/>
    <lineage>
        <taxon>Eukaryota</taxon>
        <taxon>Metazoa</taxon>
        <taxon>Ecdysozoa</taxon>
        <taxon>Arthropoda</taxon>
        <taxon>Chelicerata</taxon>
        <taxon>Arachnida</taxon>
        <taxon>Araneae</taxon>
        <taxon>Araneomorphae</taxon>
        <taxon>Entelegynae</taxon>
        <taxon>Araneoidea</taxon>
        <taxon>Araneidae</taxon>
        <taxon>Araneus</taxon>
    </lineage>
</organism>
<dbReference type="Proteomes" id="UP000499080">
    <property type="component" value="Unassembled WGS sequence"/>
</dbReference>
<evidence type="ECO:0000313" key="3">
    <source>
        <dbReference type="EMBL" id="GBM82163.1"/>
    </source>
</evidence>
<dbReference type="EMBL" id="BGPR01187695">
    <property type="protein sequence ID" value="GBM82154.1"/>
    <property type="molecule type" value="Genomic_DNA"/>
</dbReference>
<dbReference type="AlphaFoldDB" id="A0A4Y2IWW3"/>
<reference evidence="1 4" key="1">
    <citation type="journal article" date="2019" name="Sci. Rep.">
        <title>Orb-weaving spider Araneus ventricosus genome elucidates the spidroin gene catalogue.</title>
        <authorList>
            <person name="Kono N."/>
            <person name="Nakamura H."/>
            <person name="Ohtoshi R."/>
            <person name="Moran D.A.P."/>
            <person name="Shinohara A."/>
            <person name="Yoshida Y."/>
            <person name="Fujiwara M."/>
            <person name="Mori M."/>
            <person name="Tomita M."/>
            <person name="Arakawa K."/>
        </authorList>
    </citation>
    <scope>NUCLEOTIDE SEQUENCE [LARGE SCALE GENOMIC DNA]</scope>
</reference>
<dbReference type="EMBL" id="BGPR01187698">
    <property type="protein sequence ID" value="GBM82163.1"/>
    <property type="molecule type" value="Genomic_DNA"/>
</dbReference>
<evidence type="ECO:0000313" key="2">
    <source>
        <dbReference type="EMBL" id="GBM82154.1"/>
    </source>
</evidence>
<feature type="non-terminal residue" evidence="1">
    <location>
        <position position="42"/>
    </location>
</feature>
<keyword evidence="4" id="KW-1185">Reference proteome</keyword>
<proteinExistence type="predicted"/>
<protein>
    <submittedName>
        <fullName evidence="1">Uncharacterized protein</fullName>
    </submittedName>
</protein>
<dbReference type="EMBL" id="BGPR01187691">
    <property type="protein sequence ID" value="GBM82140.1"/>
    <property type="molecule type" value="Genomic_DNA"/>
</dbReference>
<evidence type="ECO:0000313" key="4">
    <source>
        <dbReference type="Proteomes" id="UP000499080"/>
    </source>
</evidence>
<sequence length="42" mass="4946">MESKFTVARQHSCVDNNITSCTQHDRFDNDKKVRCVNKRGYL</sequence>
<accession>A0A4Y2IWW3</accession>
<name>A0A4Y2IWW3_ARAVE</name>